<evidence type="ECO:0000256" key="1">
    <source>
        <dbReference type="PROSITE-ProRule" id="PRU00481"/>
    </source>
</evidence>
<reference evidence="2 3" key="1">
    <citation type="journal article" date="2019" name="Emerg. Microbes Infect.">
        <title>Comprehensive subspecies identification of 175 nontuberculous mycobacteria species based on 7547 genomic profiles.</title>
        <authorList>
            <person name="Matsumoto Y."/>
            <person name="Kinjo T."/>
            <person name="Motooka D."/>
            <person name="Nabeya D."/>
            <person name="Jung N."/>
            <person name="Uechi K."/>
            <person name="Horii T."/>
            <person name="Iida T."/>
            <person name="Fujita J."/>
            <person name="Nakamura S."/>
        </authorList>
    </citation>
    <scope>NUCLEOTIDE SEQUENCE [LARGE SCALE GENOMIC DNA]</scope>
    <source>
        <strain evidence="2 3">JCM 30396</strain>
    </source>
</reference>
<sequence length="131" mass="14600">MDRALAAGRHCVRDFRRLSDGEPFDSHRGCGHTFDVSADAHDARTGTARVKRGMAEMLKDGVIMDVVTPSRRASPRLPAPWSCLIGREAHETRGMLDLVDSANMLRGNNFRSQQFSVRQTGDIRGKFVMPM</sequence>
<dbReference type="Gene3D" id="3.20.20.70">
    <property type="entry name" value="Aldolase class I"/>
    <property type="match status" value="1"/>
</dbReference>
<dbReference type="EMBL" id="AP022596">
    <property type="protein sequence ID" value="BBY64031.1"/>
    <property type="molecule type" value="Genomic_DNA"/>
</dbReference>
<accession>A0A7I7T6A4</accession>
<dbReference type="PROSITE" id="PS51129">
    <property type="entry name" value="PDXS_SNZ_2"/>
    <property type="match status" value="1"/>
</dbReference>
<gene>
    <name evidence="2" type="ORF">MHEL_22740</name>
</gene>
<dbReference type="AlphaFoldDB" id="A0A7I7T6A4"/>
<evidence type="ECO:0000313" key="2">
    <source>
        <dbReference type="EMBL" id="BBY64031.1"/>
    </source>
</evidence>
<evidence type="ECO:0000313" key="3">
    <source>
        <dbReference type="Proteomes" id="UP000467148"/>
    </source>
</evidence>
<proteinExistence type="inferred from homology"/>
<comment type="similarity">
    <text evidence="1">Belongs to the PdxS/SNZ family.</text>
</comment>
<organism evidence="2 3">
    <name type="scientific">Mycolicibacterium helvum</name>
    <dbReference type="NCBI Taxonomy" id="1534349"/>
    <lineage>
        <taxon>Bacteria</taxon>
        <taxon>Bacillati</taxon>
        <taxon>Actinomycetota</taxon>
        <taxon>Actinomycetes</taxon>
        <taxon>Mycobacteriales</taxon>
        <taxon>Mycobacteriaceae</taxon>
        <taxon>Mycolicibacterium</taxon>
    </lineage>
</organism>
<dbReference type="InterPro" id="IPR013785">
    <property type="entry name" value="Aldolase_TIM"/>
</dbReference>
<dbReference type="GO" id="GO:0042823">
    <property type="term" value="P:pyridoxal phosphate biosynthetic process"/>
    <property type="evidence" value="ECO:0007669"/>
    <property type="project" value="InterPro"/>
</dbReference>
<keyword evidence="3" id="KW-1185">Reference proteome</keyword>
<name>A0A7I7T6A4_9MYCO</name>
<dbReference type="InterPro" id="IPR001852">
    <property type="entry name" value="PdxS/SNZ"/>
</dbReference>
<protein>
    <submittedName>
        <fullName evidence="2">Uncharacterized protein</fullName>
    </submittedName>
</protein>
<dbReference type="KEGG" id="mhev:MHEL_22740"/>
<dbReference type="Proteomes" id="UP000467148">
    <property type="component" value="Chromosome"/>
</dbReference>